<evidence type="ECO:0000313" key="8">
    <source>
        <dbReference type="Proteomes" id="UP000198287"/>
    </source>
</evidence>
<dbReference type="GO" id="GO:0016020">
    <property type="term" value="C:membrane"/>
    <property type="evidence" value="ECO:0007669"/>
    <property type="project" value="UniProtKB-SubCell"/>
</dbReference>
<comment type="subcellular location">
    <subcellularLocation>
        <location evidence="1">Membrane</location>
        <topology evidence="1">Single-pass membrane protein</topology>
    </subcellularLocation>
</comment>
<dbReference type="EMBL" id="LNIX01000008">
    <property type="protein sequence ID" value="OXA51166.1"/>
    <property type="molecule type" value="Genomic_DNA"/>
</dbReference>
<evidence type="ECO:0000313" key="7">
    <source>
        <dbReference type="EMBL" id="OXA51166.1"/>
    </source>
</evidence>
<keyword evidence="8" id="KW-1185">Reference proteome</keyword>
<dbReference type="OMA" id="LRIRICY"/>
<gene>
    <name evidence="7" type="ORF">Fcan01_14040</name>
</gene>
<dbReference type="PANTHER" id="PTHR13674">
    <property type="entry name" value="GROWTH AND TRANSFORMATION-DEPENDENT PROTEIN"/>
    <property type="match status" value="1"/>
</dbReference>
<comment type="similarity">
    <text evidence="2">Belongs to the UPF0389 family.</text>
</comment>
<evidence type="ECO:0000256" key="3">
    <source>
        <dbReference type="ARBA" id="ARBA00022692"/>
    </source>
</evidence>
<sequence length="154" mass="16909">MNFLTINPSKKPIAVTRHLIGGTFLQPIRTLGQTASATASCSPAYSGPFSLGPPKPKLIPTTLDRVFLRWSGHYVEGDAIPRLIDGNVIHRARSLAIVRMNLIFMFAAVVASGAMVMSGKAAAERGESLQQQNLDWHKHINDTHKWSQEATMPY</sequence>
<evidence type="ECO:0000256" key="5">
    <source>
        <dbReference type="ARBA" id="ARBA00023136"/>
    </source>
</evidence>
<dbReference type="InterPro" id="IPR009432">
    <property type="entry name" value="DUF1075"/>
</dbReference>
<comment type="caution">
    <text evidence="7">The sequence shown here is derived from an EMBL/GenBank/DDBJ whole genome shotgun (WGS) entry which is preliminary data.</text>
</comment>
<evidence type="ECO:0000256" key="1">
    <source>
        <dbReference type="ARBA" id="ARBA00004167"/>
    </source>
</evidence>
<organism evidence="7 8">
    <name type="scientific">Folsomia candida</name>
    <name type="common">Springtail</name>
    <dbReference type="NCBI Taxonomy" id="158441"/>
    <lineage>
        <taxon>Eukaryota</taxon>
        <taxon>Metazoa</taxon>
        <taxon>Ecdysozoa</taxon>
        <taxon>Arthropoda</taxon>
        <taxon>Hexapoda</taxon>
        <taxon>Collembola</taxon>
        <taxon>Entomobryomorpha</taxon>
        <taxon>Isotomoidea</taxon>
        <taxon>Isotomidae</taxon>
        <taxon>Proisotominae</taxon>
        <taxon>Folsomia</taxon>
    </lineage>
</organism>
<dbReference type="Proteomes" id="UP000198287">
    <property type="component" value="Unassembled WGS sequence"/>
</dbReference>
<evidence type="ECO:0000256" key="2">
    <source>
        <dbReference type="ARBA" id="ARBA00007363"/>
    </source>
</evidence>
<dbReference type="PANTHER" id="PTHR13674:SF5">
    <property type="entry name" value="UPF0389 PROTEIN CG9231"/>
    <property type="match status" value="1"/>
</dbReference>
<dbReference type="OrthoDB" id="8193498at2759"/>
<proteinExistence type="inferred from homology"/>
<dbReference type="AlphaFoldDB" id="A0A226E3U5"/>
<keyword evidence="5 6" id="KW-0472">Membrane</keyword>
<accession>A0A226E3U5</accession>
<dbReference type="Pfam" id="PF06388">
    <property type="entry name" value="DUF1075"/>
    <property type="match status" value="1"/>
</dbReference>
<keyword evidence="3 6" id="KW-0812">Transmembrane</keyword>
<evidence type="ECO:0000256" key="4">
    <source>
        <dbReference type="ARBA" id="ARBA00022989"/>
    </source>
</evidence>
<protein>
    <submittedName>
        <fullName evidence="7">Uncharacterized protein</fullName>
    </submittedName>
</protein>
<reference evidence="7 8" key="1">
    <citation type="submission" date="2015-12" db="EMBL/GenBank/DDBJ databases">
        <title>The genome of Folsomia candida.</title>
        <authorList>
            <person name="Faddeeva A."/>
            <person name="Derks M.F."/>
            <person name="Anvar Y."/>
            <person name="Smit S."/>
            <person name="Van Straalen N."/>
            <person name="Roelofs D."/>
        </authorList>
    </citation>
    <scope>NUCLEOTIDE SEQUENCE [LARGE SCALE GENOMIC DNA]</scope>
    <source>
        <strain evidence="7 8">VU population</strain>
        <tissue evidence="7">Whole body</tissue>
    </source>
</reference>
<name>A0A226E3U5_FOLCA</name>
<feature type="transmembrane region" description="Helical" evidence="6">
    <location>
        <begin position="100"/>
        <end position="119"/>
    </location>
</feature>
<keyword evidence="4 6" id="KW-1133">Transmembrane helix</keyword>
<evidence type="ECO:0000256" key="6">
    <source>
        <dbReference type="SAM" id="Phobius"/>
    </source>
</evidence>
<dbReference type="STRING" id="158441.A0A226E3U5"/>